<gene>
    <name evidence="6" type="ORF">RIMI_LOCUS1518038</name>
</gene>
<keyword evidence="3" id="KW-0132">Cell division</keyword>
<evidence type="ECO:0000313" key="6">
    <source>
        <dbReference type="EMBL" id="CAJ0921436.1"/>
    </source>
</evidence>
<evidence type="ECO:0000256" key="2">
    <source>
        <dbReference type="ARBA" id="ARBA00020055"/>
    </source>
</evidence>
<sequence length="616" mass="65853">MENILVNQIDEAATQGEVIIMGDFNYPEIDWGTETCSSSKGVDPNNESPLTREQAANVGKSTVACQTQLSLPVNFNIEKVLGEYFRSEENADQSQENLSSSSLRRKLFLDGQCNRSVCSSPSSPSPGSYEAPPASLGVLCSIDLSPVRCRSPMQTPGSGQFSSSPIQGGRRAYSLGSIASPTFFEKSPEREMSPAFSPISSVLGKTPMAEQKKLSFPSPETLSASQSMGNSCAASPLIEGCSPIKNVFRVEATSCRDSVQYRTFQIPLTIERLDEEKENSPPASLSLPGGSIVLQLHNMDTFSPDAHITHPVDGIPPKPCTQQATEQATHELKDNDTVEMGDSAESEDDQIWVKDAAGNDNTPMTSFMTGNTFSVEMSHMCMSPLAESSVIPCDSSIQVDSGYTTQTCGSSIMDGISTDGVYKEIDTQVYENQNGSRLLKTKVGMSIFKVIAFIRTKILAHKRAQKSGPGSVPHPLAHQSLSVAETRTSISSLDVSYPSCQHLFPQFRYGGPLPSFRRWALTGCCAVLLYACTLGCHTFPPAAHHSVLRLFMGHHPQRGSPAGCRAASPCGALPGAAGGLSLGAPQRRSLVGDRAASCLLGRSIPAPWLLSSAAGP</sequence>
<comment type="similarity">
    <text evidence="1">Belongs to the BORA family.</text>
</comment>
<accession>A0ABN9KRV5</accession>
<evidence type="ECO:0000256" key="4">
    <source>
        <dbReference type="ARBA" id="ARBA00022776"/>
    </source>
</evidence>
<dbReference type="EMBL" id="CAUEEQ010001991">
    <property type="protein sequence ID" value="CAJ0921436.1"/>
    <property type="molecule type" value="Genomic_DNA"/>
</dbReference>
<reference evidence="6" key="1">
    <citation type="submission" date="2023-07" db="EMBL/GenBank/DDBJ databases">
        <authorList>
            <person name="Stuckert A."/>
        </authorList>
    </citation>
    <scope>NUCLEOTIDE SEQUENCE</scope>
</reference>
<proteinExistence type="inferred from homology"/>
<evidence type="ECO:0000256" key="1">
    <source>
        <dbReference type="ARBA" id="ARBA00010963"/>
    </source>
</evidence>
<keyword evidence="4" id="KW-0498">Mitosis</keyword>
<evidence type="ECO:0000256" key="3">
    <source>
        <dbReference type="ARBA" id="ARBA00022618"/>
    </source>
</evidence>
<dbReference type="PANTHER" id="PTHR14728">
    <property type="entry name" value="PROTEIN AURORA BOREALIS"/>
    <property type="match status" value="1"/>
</dbReference>
<protein>
    <recommendedName>
        <fullName evidence="2">Protein aurora borealis</fullName>
    </recommendedName>
</protein>
<comment type="caution">
    <text evidence="6">The sequence shown here is derived from an EMBL/GenBank/DDBJ whole genome shotgun (WGS) entry which is preliminary data.</text>
</comment>
<dbReference type="Proteomes" id="UP001176940">
    <property type="component" value="Unassembled WGS sequence"/>
</dbReference>
<dbReference type="Pfam" id="PF15280">
    <property type="entry name" value="BORA_N"/>
    <property type="match status" value="1"/>
</dbReference>
<keyword evidence="7" id="KW-1185">Reference proteome</keyword>
<dbReference type="PANTHER" id="PTHR14728:SF2">
    <property type="entry name" value="PROTEIN AURORA BOREALIS"/>
    <property type="match status" value="1"/>
</dbReference>
<name>A0ABN9KRV5_9NEOB</name>
<dbReference type="InterPro" id="IPR023252">
    <property type="entry name" value="Aurora_borealis_protein"/>
</dbReference>
<evidence type="ECO:0000256" key="5">
    <source>
        <dbReference type="ARBA" id="ARBA00023306"/>
    </source>
</evidence>
<keyword evidence="5" id="KW-0131">Cell cycle</keyword>
<dbReference type="PRINTS" id="PR02038">
    <property type="entry name" value="AURORABORA"/>
</dbReference>
<organism evidence="6 7">
    <name type="scientific">Ranitomeya imitator</name>
    <name type="common">mimic poison frog</name>
    <dbReference type="NCBI Taxonomy" id="111125"/>
    <lineage>
        <taxon>Eukaryota</taxon>
        <taxon>Metazoa</taxon>
        <taxon>Chordata</taxon>
        <taxon>Craniata</taxon>
        <taxon>Vertebrata</taxon>
        <taxon>Euteleostomi</taxon>
        <taxon>Amphibia</taxon>
        <taxon>Batrachia</taxon>
        <taxon>Anura</taxon>
        <taxon>Neobatrachia</taxon>
        <taxon>Hyloidea</taxon>
        <taxon>Dendrobatidae</taxon>
        <taxon>Dendrobatinae</taxon>
        <taxon>Ranitomeya</taxon>
    </lineage>
</organism>
<evidence type="ECO:0000313" key="7">
    <source>
        <dbReference type="Proteomes" id="UP001176940"/>
    </source>
</evidence>